<keyword evidence="2" id="KW-0378">Hydrolase</keyword>
<proteinExistence type="predicted"/>
<dbReference type="Gene3D" id="3.40.50.1820">
    <property type="entry name" value="alpha/beta hydrolase"/>
    <property type="match status" value="1"/>
</dbReference>
<reference evidence="2 3" key="1">
    <citation type="submission" date="2019-12" db="EMBL/GenBank/DDBJ databases">
        <title>Deinococcus sp. HMF7620 Genome sequencing and assembly.</title>
        <authorList>
            <person name="Kang H."/>
            <person name="Kim H."/>
            <person name="Joh K."/>
        </authorList>
    </citation>
    <scope>NUCLEOTIDE SEQUENCE [LARGE SCALE GENOMIC DNA]</scope>
    <source>
        <strain evidence="2 3">HMF7620</strain>
    </source>
</reference>
<dbReference type="SUPFAM" id="SSF53474">
    <property type="entry name" value="alpha/beta-Hydrolases"/>
    <property type="match status" value="1"/>
</dbReference>
<dbReference type="InterPro" id="IPR029058">
    <property type="entry name" value="AB_hydrolase_fold"/>
</dbReference>
<dbReference type="AlphaFoldDB" id="A0A7C9M933"/>
<dbReference type="RefSeq" id="WP_157459455.1">
    <property type="nucleotide sequence ID" value="NZ_WQLB01000014.1"/>
</dbReference>
<evidence type="ECO:0000313" key="2">
    <source>
        <dbReference type="EMBL" id="MVN87403.1"/>
    </source>
</evidence>
<dbReference type="EMBL" id="WQLB01000014">
    <property type="protein sequence ID" value="MVN87403.1"/>
    <property type="molecule type" value="Genomic_DNA"/>
</dbReference>
<accession>A0A7C9M933</accession>
<dbReference type="Proteomes" id="UP000483286">
    <property type="component" value="Unassembled WGS sequence"/>
</dbReference>
<dbReference type="InterPro" id="IPR022742">
    <property type="entry name" value="Hydrolase_4"/>
</dbReference>
<organism evidence="2 3">
    <name type="scientific">Deinococcus arboris</name>
    <dbReference type="NCBI Taxonomy" id="2682977"/>
    <lineage>
        <taxon>Bacteria</taxon>
        <taxon>Thermotogati</taxon>
        <taxon>Deinococcota</taxon>
        <taxon>Deinococci</taxon>
        <taxon>Deinococcales</taxon>
        <taxon>Deinococcaceae</taxon>
        <taxon>Deinococcus</taxon>
    </lineage>
</organism>
<name>A0A7C9M933_9DEIO</name>
<dbReference type="Pfam" id="PF12146">
    <property type="entry name" value="Hydrolase_4"/>
    <property type="match status" value="1"/>
</dbReference>
<comment type="caution">
    <text evidence="2">The sequence shown here is derived from an EMBL/GenBank/DDBJ whole genome shotgun (WGS) entry which is preliminary data.</text>
</comment>
<dbReference type="GO" id="GO:0016787">
    <property type="term" value="F:hydrolase activity"/>
    <property type="evidence" value="ECO:0007669"/>
    <property type="project" value="UniProtKB-KW"/>
</dbReference>
<sequence>MTDPHATPNAAGKPYQIERRVLAGVPCLVERPPEGQPIRALCVVYHGAWATKEGKLGVYSALTAAGVAAMLPDSALHGERLGDTPPGLNAREYVWDSVRRTVAEAPALLDAAQATYGPVPVWVVGSSMGGYVAQTLGRLEQRVAKVAALITSGVWQEPEVRRPETQAFLEAHRPLTHAGDLAPKPLLLASGEADPTFPLAAHHEPTAQAYRAAYAQVGQPQHFQARTYPGVAHYTSQRMRDDVVRFLLDEV</sequence>
<protein>
    <submittedName>
        <fullName evidence="2">Alpha/beta fold hydrolase</fullName>
    </submittedName>
</protein>
<dbReference type="InterPro" id="IPR050261">
    <property type="entry name" value="FrsA_esterase"/>
</dbReference>
<dbReference type="PANTHER" id="PTHR22946">
    <property type="entry name" value="DIENELACTONE HYDROLASE DOMAIN-CONTAINING PROTEIN-RELATED"/>
    <property type="match status" value="1"/>
</dbReference>
<gene>
    <name evidence="2" type="ORF">GO986_11555</name>
</gene>
<feature type="domain" description="Serine aminopeptidase S33" evidence="1">
    <location>
        <begin position="37"/>
        <end position="159"/>
    </location>
</feature>
<evidence type="ECO:0000259" key="1">
    <source>
        <dbReference type="Pfam" id="PF12146"/>
    </source>
</evidence>
<keyword evidence="3" id="KW-1185">Reference proteome</keyword>
<evidence type="ECO:0000313" key="3">
    <source>
        <dbReference type="Proteomes" id="UP000483286"/>
    </source>
</evidence>